<name>A0ABT9NXV1_9ACTN</name>
<keyword evidence="2" id="KW-0966">Cell projection</keyword>
<feature type="coiled-coil region" evidence="1">
    <location>
        <begin position="33"/>
        <end position="88"/>
    </location>
</feature>
<evidence type="ECO:0000313" key="3">
    <source>
        <dbReference type="Proteomes" id="UP001235712"/>
    </source>
</evidence>
<reference evidence="2 3" key="1">
    <citation type="submission" date="2023-07" db="EMBL/GenBank/DDBJ databases">
        <title>Sequencing the genomes of 1000 actinobacteria strains.</title>
        <authorList>
            <person name="Klenk H.-P."/>
        </authorList>
    </citation>
    <scope>NUCLEOTIDE SEQUENCE [LARGE SCALE GENOMIC DNA]</scope>
    <source>
        <strain evidence="2 3">DSM 44388</strain>
    </source>
</reference>
<dbReference type="Proteomes" id="UP001235712">
    <property type="component" value="Unassembled WGS sequence"/>
</dbReference>
<accession>A0ABT9NXV1</accession>
<gene>
    <name evidence="2" type="ORF">J2S57_000996</name>
</gene>
<evidence type="ECO:0000313" key="2">
    <source>
        <dbReference type="EMBL" id="MDP9825247.1"/>
    </source>
</evidence>
<keyword evidence="2" id="KW-0969">Cilium</keyword>
<sequence>MDAALASLIATAITSIAGPAIGFYAARRNMINKQRAEDAERAEKAALAEADRQHAERQAILQQYEKLLSFKDREIESLRNRIEDLEGRLE</sequence>
<organism evidence="2 3">
    <name type="scientific">Kineosporia succinea</name>
    <dbReference type="NCBI Taxonomy" id="84632"/>
    <lineage>
        <taxon>Bacteria</taxon>
        <taxon>Bacillati</taxon>
        <taxon>Actinomycetota</taxon>
        <taxon>Actinomycetes</taxon>
        <taxon>Kineosporiales</taxon>
        <taxon>Kineosporiaceae</taxon>
        <taxon>Kineosporia</taxon>
    </lineage>
</organism>
<keyword evidence="2" id="KW-0282">Flagellum</keyword>
<proteinExistence type="predicted"/>
<dbReference type="RefSeq" id="WP_307238837.1">
    <property type="nucleotide sequence ID" value="NZ_JAUSQZ010000001.1"/>
</dbReference>
<keyword evidence="1" id="KW-0175">Coiled coil</keyword>
<comment type="caution">
    <text evidence="2">The sequence shown here is derived from an EMBL/GenBank/DDBJ whole genome shotgun (WGS) entry which is preliminary data.</text>
</comment>
<protein>
    <submittedName>
        <fullName evidence="2">Flagellar biosynthesis/type III secretory pathway protein FliH</fullName>
    </submittedName>
</protein>
<keyword evidence="3" id="KW-1185">Reference proteome</keyword>
<evidence type="ECO:0000256" key="1">
    <source>
        <dbReference type="SAM" id="Coils"/>
    </source>
</evidence>
<dbReference type="EMBL" id="JAUSQZ010000001">
    <property type="protein sequence ID" value="MDP9825247.1"/>
    <property type="molecule type" value="Genomic_DNA"/>
</dbReference>